<reference evidence="1 2" key="1">
    <citation type="submission" date="2016-10" db="EMBL/GenBank/DDBJ databases">
        <title>Comparative genome analysis of multiple Pseudomonas spp. focuses on biocontrol and plant growth promoting traits.</title>
        <authorList>
            <person name="Tao X.-Y."/>
            <person name="Taylor C.G."/>
        </authorList>
    </citation>
    <scope>NUCLEOTIDE SEQUENCE [LARGE SCALE GENOMIC DNA]</scope>
    <source>
        <strain evidence="1 2">38D4</strain>
    </source>
</reference>
<dbReference type="RefSeq" id="WP_123365538.1">
    <property type="nucleotide sequence ID" value="NZ_MOBO01000007.1"/>
</dbReference>
<proteinExistence type="predicted"/>
<organism evidence="1 2">
    <name type="scientific">Pseudomonas brassicacearum</name>
    <dbReference type="NCBI Taxonomy" id="930166"/>
    <lineage>
        <taxon>Bacteria</taxon>
        <taxon>Pseudomonadati</taxon>
        <taxon>Pseudomonadota</taxon>
        <taxon>Gammaproteobacteria</taxon>
        <taxon>Pseudomonadales</taxon>
        <taxon>Pseudomonadaceae</taxon>
        <taxon>Pseudomonas</taxon>
    </lineage>
</organism>
<dbReference type="AlphaFoldDB" id="A0A423JQV0"/>
<name>A0A423JQV0_9PSED</name>
<evidence type="ECO:0008006" key="3">
    <source>
        <dbReference type="Google" id="ProtNLM"/>
    </source>
</evidence>
<protein>
    <recommendedName>
        <fullName evidence="3">Type III secretion system protein</fullName>
    </recommendedName>
</protein>
<evidence type="ECO:0000313" key="1">
    <source>
        <dbReference type="EMBL" id="RON40071.1"/>
    </source>
</evidence>
<sequence>MKPLKLRQVSPSVAAASRLLGRGRWLAFSSAGDDGRLTLSPMVSDDSAETVALGSARGLLRLSNADALLSLFGSAPVVCAGPLQPWYWQYVNQQLSPTLADLFAPLEPLEPLEGVDEPRPDRVECRITVQRAGETVHGVLSSAADTLLRIFDAAAWQAIEQPLPGEWPLYYPVVLGRLALTINQLGSIREGDVLLLAEPFFDSEGNGQLQLGARHWTVGAKALDGNLQLRLIREEDLHDGQ</sequence>
<dbReference type="EMBL" id="MOBO01000007">
    <property type="protein sequence ID" value="RON40071.1"/>
    <property type="molecule type" value="Genomic_DNA"/>
</dbReference>
<gene>
    <name evidence="1" type="ORF">BK664_09445</name>
</gene>
<evidence type="ECO:0000313" key="2">
    <source>
        <dbReference type="Proteomes" id="UP000286351"/>
    </source>
</evidence>
<dbReference type="Proteomes" id="UP000286351">
    <property type="component" value="Unassembled WGS sequence"/>
</dbReference>
<accession>A0A423JQV0</accession>
<comment type="caution">
    <text evidence="1">The sequence shown here is derived from an EMBL/GenBank/DDBJ whole genome shotgun (WGS) entry which is preliminary data.</text>
</comment>